<keyword evidence="1" id="KW-0238">DNA-binding</keyword>
<dbReference type="RefSeq" id="WP_132406366.1">
    <property type="nucleotide sequence ID" value="NZ_SMKA01000045.1"/>
</dbReference>
<dbReference type="InterPro" id="IPR004401">
    <property type="entry name" value="YbaB/EbfC"/>
</dbReference>
<dbReference type="InterPro" id="IPR036894">
    <property type="entry name" value="YbaB-like_sf"/>
</dbReference>
<sequence length="117" mass="12539">MIEDLTKLAEELGAAQRTAAGTVGHAESDDGLIRAAVDGQGVLIELVLDPRIYRTPDSTALAEAIRATVTRAAEDAALKAFAVMRKLLPDAEQDEPLMEPVLAELRKRTGGTESWAR</sequence>
<dbReference type="AlphaFoldDB" id="A0A4R4Q6D4"/>
<evidence type="ECO:0000313" key="2">
    <source>
        <dbReference type="Proteomes" id="UP000295075"/>
    </source>
</evidence>
<protein>
    <submittedName>
        <fullName evidence="1">YbaB/EbfC family DNA-binding protein</fullName>
    </submittedName>
</protein>
<keyword evidence="2" id="KW-1185">Reference proteome</keyword>
<dbReference type="EMBL" id="SMKA01000045">
    <property type="protein sequence ID" value="TDC30462.1"/>
    <property type="molecule type" value="Genomic_DNA"/>
</dbReference>
<comment type="caution">
    <text evidence="1">The sequence shown here is derived from an EMBL/GenBank/DDBJ whole genome shotgun (WGS) entry which is preliminary data.</text>
</comment>
<dbReference type="OrthoDB" id="3625992at2"/>
<gene>
    <name evidence="1" type="ORF">E1261_13335</name>
</gene>
<proteinExistence type="predicted"/>
<dbReference type="Gene3D" id="3.30.1310.10">
    <property type="entry name" value="Nucleoid-associated protein YbaB-like domain"/>
    <property type="match status" value="1"/>
</dbReference>
<dbReference type="Proteomes" id="UP000295075">
    <property type="component" value="Unassembled WGS sequence"/>
</dbReference>
<accession>A0A4R4Q6D4</accession>
<reference evidence="1 2" key="1">
    <citation type="submission" date="2019-03" db="EMBL/GenBank/DDBJ databases">
        <title>Draft genome sequences of novel Actinobacteria.</title>
        <authorList>
            <person name="Sahin N."/>
            <person name="Ay H."/>
            <person name="Saygin H."/>
        </authorList>
    </citation>
    <scope>NUCLEOTIDE SEQUENCE [LARGE SCALE GENOMIC DNA]</scope>
    <source>
        <strain evidence="1 2">JCM 30547</strain>
    </source>
</reference>
<organism evidence="1 2">
    <name type="scientific">Kribbella albertanoniae</name>
    <dbReference type="NCBI Taxonomy" id="1266829"/>
    <lineage>
        <taxon>Bacteria</taxon>
        <taxon>Bacillati</taxon>
        <taxon>Actinomycetota</taxon>
        <taxon>Actinomycetes</taxon>
        <taxon>Propionibacteriales</taxon>
        <taxon>Kribbellaceae</taxon>
        <taxon>Kribbella</taxon>
    </lineage>
</organism>
<dbReference type="GO" id="GO:0003677">
    <property type="term" value="F:DNA binding"/>
    <property type="evidence" value="ECO:0007669"/>
    <property type="project" value="UniProtKB-KW"/>
</dbReference>
<evidence type="ECO:0000313" key="1">
    <source>
        <dbReference type="EMBL" id="TDC30462.1"/>
    </source>
</evidence>
<dbReference type="Pfam" id="PF02575">
    <property type="entry name" value="YbaB_DNA_bd"/>
    <property type="match status" value="1"/>
</dbReference>
<dbReference type="SUPFAM" id="SSF82607">
    <property type="entry name" value="YbaB-like"/>
    <property type="match status" value="1"/>
</dbReference>
<name>A0A4R4Q6D4_9ACTN</name>